<keyword evidence="2" id="KW-1185">Reference proteome</keyword>
<accession>A0A4Y3HYT0</accession>
<proteinExistence type="predicted"/>
<name>A0A4Y3HYT0_9VIBR</name>
<organism evidence="1 2">
    <name type="scientific">Vibrio inusitatus NBRC 102082</name>
    <dbReference type="NCBI Taxonomy" id="1219070"/>
    <lineage>
        <taxon>Bacteria</taxon>
        <taxon>Pseudomonadati</taxon>
        <taxon>Pseudomonadota</taxon>
        <taxon>Gammaproteobacteria</taxon>
        <taxon>Vibrionales</taxon>
        <taxon>Vibrionaceae</taxon>
        <taxon>Vibrio</taxon>
    </lineage>
</organism>
<evidence type="ECO:0000313" key="2">
    <source>
        <dbReference type="Proteomes" id="UP000318717"/>
    </source>
</evidence>
<protein>
    <submittedName>
        <fullName evidence="1">Uncharacterized protein</fullName>
    </submittedName>
</protein>
<gene>
    <name evidence="1" type="ORF">VIN01S_22080</name>
</gene>
<dbReference type="AlphaFoldDB" id="A0A4Y3HYT0"/>
<sequence>MHSGNIWLNYDGQISAINYKSPATKVLIEQQKNASILWLHSSVKEFDRNIINSSTKDYYIRIDRQADNSMRYAAWENNKSTLEEPSLVLKEGKKIYEGSGGNHKYVFINEDYKYIFYVTVLGKVNDMYLEVYKSNTRILRQRVE</sequence>
<dbReference type="Proteomes" id="UP000318717">
    <property type="component" value="Unassembled WGS sequence"/>
</dbReference>
<dbReference type="EMBL" id="BJLF01000010">
    <property type="protein sequence ID" value="GEA51404.1"/>
    <property type="molecule type" value="Genomic_DNA"/>
</dbReference>
<reference evidence="1 2" key="1">
    <citation type="submission" date="2019-06" db="EMBL/GenBank/DDBJ databases">
        <title>Whole genome shotgun sequence of Vibrio inusitatus NBRC 102082.</title>
        <authorList>
            <person name="Hosoyama A."/>
            <person name="Uohara A."/>
            <person name="Ohji S."/>
            <person name="Ichikawa N."/>
        </authorList>
    </citation>
    <scope>NUCLEOTIDE SEQUENCE [LARGE SCALE GENOMIC DNA]</scope>
    <source>
        <strain evidence="1 2">NBRC 102082</strain>
    </source>
</reference>
<comment type="caution">
    <text evidence="1">The sequence shown here is derived from an EMBL/GenBank/DDBJ whole genome shotgun (WGS) entry which is preliminary data.</text>
</comment>
<evidence type="ECO:0000313" key="1">
    <source>
        <dbReference type="EMBL" id="GEA51404.1"/>
    </source>
</evidence>